<feature type="chain" id="PRO_5013227866" description="DUF4105 domain-containing protein" evidence="1">
    <location>
        <begin position="35"/>
        <end position="180"/>
    </location>
</feature>
<dbReference type="EMBL" id="FUYP01000010">
    <property type="protein sequence ID" value="SKB59911.1"/>
    <property type="molecule type" value="Genomic_DNA"/>
</dbReference>
<gene>
    <name evidence="2" type="ORF">SAMN06295937_1010142</name>
</gene>
<accession>A0A1T5CKQ8</accession>
<feature type="signal peptide" evidence="1">
    <location>
        <begin position="1"/>
        <end position="34"/>
    </location>
</feature>
<dbReference type="RefSeq" id="WP_245798694.1">
    <property type="nucleotide sequence ID" value="NZ_FUYP01000010.1"/>
</dbReference>
<organism evidence="2 3">
    <name type="scientific">Sphingopyxis flava</name>
    <dbReference type="NCBI Taxonomy" id="1507287"/>
    <lineage>
        <taxon>Bacteria</taxon>
        <taxon>Pseudomonadati</taxon>
        <taxon>Pseudomonadota</taxon>
        <taxon>Alphaproteobacteria</taxon>
        <taxon>Sphingomonadales</taxon>
        <taxon>Sphingomonadaceae</taxon>
        <taxon>Sphingopyxis</taxon>
    </lineage>
</organism>
<evidence type="ECO:0008006" key="4">
    <source>
        <dbReference type="Google" id="ProtNLM"/>
    </source>
</evidence>
<evidence type="ECO:0000256" key="1">
    <source>
        <dbReference type="SAM" id="SignalP"/>
    </source>
</evidence>
<dbReference type="Proteomes" id="UP000190044">
    <property type="component" value="Unassembled WGS sequence"/>
</dbReference>
<sequence length="180" mass="20310">MGRRAGYHGAMTFLRPMLLSLLVFFLCAALPARAAVVVSFYSHDFGDRFPHAFVTLKGRLDATGELVDTNYGFTARTVSPAILLGSVKGYVQTSKPDYVAKSDKQFSLTLDDATYARLTAKIREWQERKQPSYNLGKHNCVHFVMELAELVGLKVNRKSKFFKKPKSFLREVKELNPQLS</sequence>
<keyword evidence="3" id="KW-1185">Reference proteome</keyword>
<keyword evidence="1" id="KW-0732">Signal</keyword>
<reference evidence="3" key="1">
    <citation type="submission" date="2017-02" db="EMBL/GenBank/DDBJ databases">
        <authorList>
            <person name="Varghese N."/>
            <person name="Submissions S."/>
        </authorList>
    </citation>
    <scope>NUCLEOTIDE SEQUENCE [LARGE SCALE GENOMIC DNA]</scope>
    <source>
        <strain evidence="3">R11H</strain>
    </source>
</reference>
<protein>
    <recommendedName>
        <fullName evidence="4">DUF4105 domain-containing protein</fullName>
    </recommendedName>
</protein>
<name>A0A1T5CKQ8_9SPHN</name>
<proteinExistence type="predicted"/>
<dbReference type="AlphaFoldDB" id="A0A1T5CKQ8"/>
<evidence type="ECO:0000313" key="2">
    <source>
        <dbReference type="EMBL" id="SKB59911.1"/>
    </source>
</evidence>
<evidence type="ECO:0000313" key="3">
    <source>
        <dbReference type="Proteomes" id="UP000190044"/>
    </source>
</evidence>